<dbReference type="SUPFAM" id="SSF56801">
    <property type="entry name" value="Acetyl-CoA synthetase-like"/>
    <property type="match status" value="1"/>
</dbReference>
<proteinExistence type="inferred from homology"/>
<evidence type="ECO:0000259" key="8">
    <source>
        <dbReference type="Pfam" id="PF00501"/>
    </source>
</evidence>
<evidence type="ECO:0000256" key="1">
    <source>
        <dbReference type="ARBA" id="ARBA00006432"/>
    </source>
</evidence>
<name>A0A2B4S250_STYPI</name>
<comment type="catalytic activity">
    <reaction evidence="7">
        <text>a medium-chain fatty acid + ATP + CoA = a medium-chain fatty acyl-CoA + AMP + diphosphate</text>
        <dbReference type="Rhea" id="RHEA:48340"/>
        <dbReference type="ChEBI" id="CHEBI:30616"/>
        <dbReference type="ChEBI" id="CHEBI:33019"/>
        <dbReference type="ChEBI" id="CHEBI:57287"/>
        <dbReference type="ChEBI" id="CHEBI:59558"/>
        <dbReference type="ChEBI" id="CHEBI:90546"/>
        <dbReference type="ChEBI" id="CHEBI:456215"/>
        <dbReference type="EC" id="6.2.1.2"/>
    </reaction>
</comment>
<evidence type="ECO:0000256" key="5">
    <source>
        <dbReference type="ARBA" id="ARBA00039638"/>
    </source>
</evidence>
<dbReference type="GO" id="GO:0006631">
    <property type="term" value="P:fatty acid metabolic process"/>
    <property type="evidence" value="ECO:0007669"/>
    <property type="project" value="TreeGrafter"/>
</dbReference>
<keyword evidence="11" id="KW-1185">Reference proteome</keyword>
<dbReference type="InterPro" id="IPR000873">
    <property type="entry name" value="AMP-dep_synth/lig_dom"/>
</dbReference>
<feature type="domain" description="AMP-binding enzyme C-terminal" evidence="9">
    <location>
        <begin position="522"/>
        <end position="597"/>
    </location>
</feature>
<evidence type="ECO:0000313" key="11">
    <source>
        <dbReference type="Proteomes" id="UP000225706"/>
    </source>
</evidence>
<evidence type="ECO:0000256" key="6">
    <source>
        <dbReference type="ARBA" id="ARBA00047319"/>
    </source>
</evidence>
<dbReference type="AlphaFoldDB" id="A0A2B4S250"/>
<protein>
    <recommendedName>
        <fullName evidence="5">Medium-chain acyl-CoA ligase ACSF2, mitochondrial</fullName>
        <ecNumber evidence="4">6.2.1.2</ecNumber>
    </recommendedName>
</protein>
<dbReference type="InterPro" id="IPR025110">
    <property type="entry name" value="AMP-bd_C"/>
</dbReference>
<evidence type="ECO:0000256" key="3">
    <source>
        <dbReference type="ARBA" id="ARBA00037247"/>
    </source>
</evidence>
<comment type="similarity">
    <text evidence="1">Belongs to the ATP-dependent AMP-binding enzyme family.</text>
</comment>
<dbReference type="Pfam" id="PF13193">
    <property type="entry name" value="AMP-binding_C"/>
    <property type="match status" value="1"/>
</dbReference>
<dbReference type="PANTHER" id="PTHR43201">
    <property type="entry name" value="ACYL-COA SYNTHETASE"/>
    <property type="match status" value="1"/>
</dbReference>
<dbReference type="Gene3D" id="3.30.300.30">
    <property type="match status" value="1"/>
</dbReference>
<dbReference type="CDD" id="cd05917">
    <property type="entry name" value="FACL_like_2"/>
    <property type="match status" value="1"/>
</dbReference>
<dbReference type="EMBL" id="LSMT01000233">
    <property type="protein sequence ID" value="PFX22657.1"/>
    <property type="molecule type" value="Genomic_DNA"/>
</dbReference>
<dbReference type="PANTHER" id="PTHR43201:SF5">
    <property type="entry name" value="MEDIUM-CHAIN ACYL-COA LIGASE ACSF2, MITOCHONDRIAL"/>
    <property type="match status" value="1"/>
</dbReference>
<dbReference type="InterPro" id="IPR042099">
    <property type="entry name" value="ANL_N_sf"/>
</dbReference>
<accession>A0A2B4S250</accession>
<dbReference type="STRING" id="50429.A0A2B4S250"/>
<dbReference type="PROSITE" id="PS00455">
    <property type="entry name" value="AMP_BINDING"/>
    <property type="match status" value="1"/>
</dbReference>
<feature type="domain" description="AMP-dependent synthetase/ligase" evidence="8">
    <location>
        <begin position="78"/>
        <end position="471"/>
    </location>
</feature>
<dbReference type="EC" id="6.2.1.2" evidence="4"/>
<dbReference type="GO" id="GO:0031956">
    <property type="term" value="F:medium-chain fatty acid-CoA ligase activity"/>
    <property type="evidence" value="ECO:0007669"/>
    <property type="project" value="UniProtKB-EC"/>
</dbReference>
<comment type="caution">
    <text evidence="10">The sequence shown here is derived from an EMBL/GenBank/DDBJ whole genome shotgun (WGS) entry which is preliminary data.</text>
</comment>
<evidence type="ECO:0000256" key="2">
    <source>
        <dbReference type="ARBA" id="ARBA00022598"/>
    </source>
</evidence>
<dbReference type="Pfam" id="PF00501">
    <property type="entry name" value="AMP-binding"/>
    <property type="match status" value="1"/>
</dbReference>
<evidence type="ECO:0000259" key="9">
    <source>
        <dbReference type="Pfam" id="PF13193"/>
    </source>
</evidence>
<dbReference type="Gene3D" id="3.40.50.12780">
    <property type="entry name" value="N-terminal domain of ligase-like"/>
    <property type="match status" value="1"/>
</dbReference>
<evidence type="ECO:0000313" key="10">
    <source>
        <dbReference type="EMBL" id="PFX22657.1"/>
    </source>
</evidence>
<dbReference type="OrthoDB" id="10253115at2759"/>
<evidence type="ECO:0000256" key="4">
    <source>
        <dbReference type="ARBA" id="ARBA00039009"/>
    </source>
</evidence>
<gene>
    <name evidence="10" type="primary">acsf2</name>
    <name evidence="10" type="ORF">AWC38_SpisGene12831</name>
</gene>
<comment type="catalytic activity">
    <reaction evidence="6">
        <text>octanoate + ATP + CoA = octanoyl-CoA + AMP + diphosphate</text>
        <dbReference type="Rhea" id="RHEA:33631"/>
        <dbReference type="ChEBI" id="CHEBI:25646"/>
        <dbReference type="ChEBI" id="CHEBI:30616"/>
        <dbReference type="ChEBI" id="CHEBI:33019"/>
        <dbReference type="ChEBI" id="CHEBI:57287"/>
        <dbReference type="ChEBI" id="CHEBI:57386"/>
        <dbReference type="ChEBI" id="CHEBI:456215"/>
    </reaction>
</comment>
<keyword evidence="2" id="KW-0436">Ligase</keyword>
<organism evidence="10 11">
    <name type="scientific">Stylophora pistillata</name>
    <name type="common">Smooth cauliflower coral</name>
    <dbReference type="NCBI Taxonomy" id="50429"/>
    <lineage>
        <taxon>Eukaryota</taxon>
        <taxon>Metazoa</taxon>
        <taxon>Cnidaria</taxon>
        <taxon>Anthozoa</taxon>
        <taxon>Hexacorallia</taxon>
        <taxon>Scleractinia</taxon>
        <taxon>Astrocoeniina</taxon>
        <taxon>Pocilloporidae</taxon>
        <taxon>Stylophora</taxon>
    </lineage>
</organism>
<reference evidence="11" key="1">
    <citation type="journal article" date="2017" name="bioRxiv">
        <title>Comparative analysis of the genomes of Stylophora pistillata and Acropora digitifera provides evidence for extensive differences between species of corals.</title>
        <authorList>
            <person name="Voolstra C.R."/>
            <person name="Li Y."/>
            <person name="Liew Y.J."/>
            <person name="Baumgarten S."/>
            <person name="Zoccola D."/>
            <person name="Flot J.-F."/>
            <person name="Tambutte S."/>
            <person name="Allemand D."/>
            <person name="Aranda M."/>
        </authorList>
    </citation>
    <scope>NUCLEOTIDE SEQUENCE [LARGE SCALE GENOMIC DNA]</scope>
</reference>
<dbReference type="Proteomes" id="UP000225706">
    <property type="component" value="Unassembled WGS sequence"/>
</dbReference>
<comment type="function">
    <text evidence="3">Acyl-CoA synthases catalyze the initial reaction in fatty acid metabolism, by forming a thioester with CoA. Has some preference toward medium-chain substrates. Plays a role in adipocyte differentiation.</text>
</comment>
<dbReference type="InterPro" id="IPR045851">
    <property type="entry name" value="AMP-bd_C_sf"/>
</dbReference>
<sequence>MMAAISTRGPGILNSAAKCNHLRFYFQWMQRFSKPVSCGFCRRVRYSSTSSHEKLQFSYCQGISSKPFIGETIGQRLDKTVEKFPDREAYVCCEDNKRATFAEFQGEVDRLAAGLLAMGFKKGDRVGIWGPNMREWVITQFATAKAGLILVNINPAYQTPEVEYALKKVGCKAIIMADSFKTQDYYNMLTHIVHELPQSKPGNLFNNRVPDLKLVVMACKDHQRTFSGTMSFQELMESGGTEERRKLVELQNELQCDDPINIQFTSGTTGNPKGAILSHHSILNNSYYVGEVLEYENQYSRICIPVPLYHCFGMVLGSLMSATYGTTSVYPSRGFDAGAVLTAIQQEKCNSLYGTPTMFIDVLNHPALEKFDVSSLRTGIMAGSPCPIEVMKQIITKLHMPQVTICYGLTETSPVTTQTLMDDPIDLRVSTIGRVHPNNEVKIVDSDDRVVPVNSAGEICFRGYNVMLGYWDDKEKTDACIDPSGWFHSGDLATMDENGYIKVIGRIKDLIIRGGENIYPTEVEQFLYTHPKIQDVQVIGVPDPRLGEEVCAWIKLHAGETATPEEIKEFCKGQISHFKIPRYIKFADEFPLTVTGKVKKFVMRERTKEELNL</sequence>
<dbReference type="FunFam" id="3.40.50.12780:FF:000003">
    <property type="entry name" value="Long-chain-fatty-acid--CoA ligase FadD"/>
    <property type="match status" value="1"/>
</dbReference>
<evidence type="ECO:0000256" key="7">
    <source>
        <dbReference type="ARBA" id="ARBA00048277"/>
    </source>
</evidence>
<dbReference type="FunFam" id="3.30.300.30:FF:000008">
    <property type="entry name" value="2,3-dihydroxybenzoate-AMP ligase"/>
    <property type="match status" value="1"/>
</dbReference>
<dbReference type="InterPro" id="IPR020845">
    <property type="entry name" value="AMP-binding_CS"/>
</dbReference>